<gene>
    <name evidence="2" type="ORF">NDU88_007973</name>
</gene>
<dbReference type="Proteomes" id="UP001066276">
    <property type="component" value="Chromosome 4_2"/>
</dbReference>
<keyword evidence="3" id="KW-1185">Reference proteome</keyword>
<comment type="caution">
    <text evidence="2">The sequence shown here is derived from an EMBL/GenBank/DDBJ whole genome shotgun (WGS) entry which is preliminary data.</text>
</comment>
<name>A0AAV7STX6_PLEWA</name>
<feature type="compositionally biased region" description="Acidic residues" evidence="1">
    <location>
        <begin position="72"/>
        <end position="91"/>
    </location>
</feature>
<proteinExistence type="predicted"/>
<evidence type="ECO:0000256" key="1">
    <source>
        <dbReference type="SAM" id="MobiDB-lite"/>
    </source>
</evidence>
<sequence length="91" mass="9418">MPLVPVGTRCRLNPGLRRLAWCDIHARAKGKVSQTANVAAECMDCEKAGGVVVVVNVLQLEGEAPKGGTVASEDDGGDDGDAYGEDDDGGY</sequence>
<reference evidence="2" key="1">
    <citation type="journal article" date="2022" name="bioRxiv">
        <title>Sequencing and chromosome-scale assembly of the giantPleurodeles waltlgenome.</title>
        <authorList>
            <person name="Brown T."/>
            <person name="Elewa A."/>
            <person name="Iarovenko S."/>
            <person name="Subramanian E."/>
            <person name="Araus A.J."/>
            <person name="Petzold A."/>
            <person name="Susuki M."/>
            <person name="Suzuki K.-i.T."/>
            <person name="Hayashi T."/>
            <person name="Toyoda A."/>
            <person name="Oliveira C."/>
            <person name="Osipova E."/>
            <person name="Leigh N.D."/>
            <person name="Simon A."/>
            <person name="Yun M.H."/>
        </authorList>
    </citation>
    <scope>NUCLEOTIDE SEQUENCE</scope>
    <source>
        <strain evidence="2">20211129_DDA</strain>
        <tissue evidence="2">Liver</tissue>
    </source>
</reference>
<dbReference type="EMBL" id="JANPWB010000008">
    <property type="protein sequence ID" value="KAJ1167584.1"/>
    <property type="molecule type" value="Genomic_DNA"/>
</dbReference>
<dbReference type="AlphaFoldDB" id="A0AAV7STX6"/>
<protein>
    <submittedName>
        <fullName evidence="2">Uncharacterized protein</fullName>
    </submittedName>
</protein>
<feature type="region of interest" description="Disordered" evidence="1">
    <location>
        <begin position="64"/>
        <end position="91"/>
    </location>
</feature>
<accession>A0AAV7STX6</accession>
<evidence type="ECO:0000313" key="3">
    <source>
        <dbReference type="Proteomes" id="UP001066276"/>
    </source>
</evidence>
<organism evidence="2 3">
    <name type="scientific">Pleurodeles waltl</name>
    <name type="common">Iberian ribbed newt</name>
    <dbReference type="NCBI Taxonomy" id="8319"/>
    <lineage>
        <taxon>Eukaryota</taxon>
        <taxon>Metazoa</taxon>
        <taxon>Chordata</taxon>
        <taxon>Craniata</taxon>
        <taxon>Vertebrata</taxon>
        <taxon>Euteleostomi</taxon>
        <taxon>Amphibia</taxon>
        <taxon>Batrachia</taxon>
        <taxon>Caudata</taxon>
        <taxon>Salamandroidea</taxon>
        <taxon>Salamandridae</taxon>
        <taxon>Pleurodelinae</taxon>
        <taxon>Pleurodeles</taxon>
    </lineage>
</organism>
<evidence type="ECO:0000313" key="2">
    <source>
        <dbReference type="EMBL" id="KAJ1167584.1"/>
    </source>
</evidence>